<keyword evidence="5" id="KW-0560">Oxidoreductase</keyword>
<feature type="compositionally biased region" description="Low complexity" evidence="6">
    <location>
        <begin position="1"/>
        <end position="15"/>
    </location>
</feature>
<name>A0A2J6QV50_HYAVF</name>
<dbReference type="AlphaFoldDB" id="A0A2J6QV50"/>
<feature type="region of interest" description="Disordered" evidence="6">
    <location>
        <begin position="1"/>
        <end position="21"/>
    </location>
</feature>
<dbReference type="Gene3D" id="3.20.20.70">
    <property type="entry name" value="Aldolase class I"/>
    <property type="match status" value="1"/>
</dbReference>
<dbReference type="EMBL" id="KZ613969">
    <property type="protein sequence ID" value="PMD30140.1"/>
    <property type="molecule type" value="Genomic_DNA"/>
</dbReference>
<keyword evidence="3" id="KW-0288">FMN</keyword>
<dbReference type="Pfam" id="PF00724">
    <property type="entry name" value="Oxidored_FMN"/>
    <property type="match status" value="1"/>
</dbReference>
<evidence type="ECO:0000256" key="4">
    <source>
        <dbReference type="ARBA" id="ARBA00022857"/>
    </source>
</evidence>
<dbReference type="InterPro" id="IPR013785">
    <property type="entry name" value="Aldolase_TIM"/>
</dbReference>
<feature type="domain" description="NADH:flavin oxidoreductase/NADH oxidase N-terminal" evidence="7">
    <location>
        <begin position="58"/>
        <end position="401"/>
    </location>
</feature>
<dbReference type="GO" id="GO:0003959">
    <property type="term" value="F:NADPH dehydrogenase activity"/>
    <property type="evidence" value="ECO:0007669"/>
    <property type="project" value="InterPro"/>
</dbReference>
<dbReference type="InterPro" id="IPR001155">
    <property type="entry name" value="OxRdtase_FMN_N"/>
</dbReference>
<evidence type="ECO:0000256" key="2">
    <source>
        <dbReference type="ARBA" id="ARBA00022630"/>
    </source>
</evidence>
<dbReference type="PANTHER" id="PTHR43303:SF4">
    <property type="entry name" value="NADPH DEHYDROGENASE C23G7.10C-RELATED"/>
    <property type="match status" value="1"/>
</dbReference>
<evidence type="ECO:0000313" key="9">
    <source>
        <dbReference type="Proteomes" id="UP000235786"/>
    </source>
</evidence>
<dbReference type="PANTHER" id="PTHR43303">
    <property type="entry name" value="NADPH DEHYDROGENASE C23G7.10C-RELATED"/>
    <property type="match status" value="1"/>
</dbReference>
<dbReference type="GO" id="GO:0050661">
    <property type="term" value="F:NADP binding"/>
    <property type="evidence" value="ECO:0007669"/>
    <property type="project" value="InterPro"/>
</dbReference>
<proteinExistence type="predicted"/>
<dbReference type="CDD" id="cd02932">
    <property type="entry name" value="OYE_YqiM_FMN"/>
    <property type="match status" value="1"/>
</dbReference>
<comment type="cofactor">
    <cofactor evidence="1">
        <name>FMN</name>
        <dbReference type="ChEBI" id="CHEBI:58210"/>
    </cofactor>
</comment>
<sequence>MPSATTNDTDSTSNDLPNGVTEKRLINKAAPNISYYTPEQEIPAGTAIYRPNERPTSKLFEPLKLRGLTLQNRIWVSPMCQYSAEDGHQTAWHFTHLGGIIQRGPGLTIVEATAVTPEGRITPEDCGLWKDSQIEPLRKIVEFAHSQNQHIAIQLGHAGRKASTVTPWIDRKARATADVGGWPDKVISASDEPYDEHTCIPHTMTLADIESFKQSFLAAARRALQAGFDAIEIHAAHGYLLHSTLSAATNRLPLPYSGPLENRVRLLLELTTLVRTAIPSTMPLLVRIPGSDWMPPNTNNWDLEQAIQLSLLLSAAGVDFIDVSSAALMASQKVVAGPGYQVPFSEAIKKALEENGMGERTKVGAVGMITEGKQAEEILREGRADAVLVARAFQRNPGLVWQWAGELGVQVRAANQIGWGFGQRGNGGVKGGDAAAARG</sequence>
<reference evidence="8 9" key="1">
    <citation type="submission" date="2016-04" db="EMBL/GenBank/DDBJ databases">
        <title>A degradative enzymes factory behind the ericoid mycorrhizal symbiosis.</title>
        <authorList>
            <consortium name="DOE Joint Genome Institute"/>
            <person name="Martino E."/>
            <person name="Morin E."/>
            <person name="Grelet G."/>
            <person name="Kuo A."/>
            <person name="Kohler A."/>
            <person name="Daghino S."/>
            <person name="Barry K."/>
            <person name="Choi C."/>
            <person name="Cichocki N."/>
            <person name="Clum A."/>
            <person name="Copeland A."/>
            <person name="Hainaut M."/>
            <person name="Haridas S."/>
            <person name="Labutti K."/>
            <person name="Lindquist E."/>
            <person name="Lipzen A."/>
            <person name="Khouja H.-R."/>
            <person name="Murat C."/>
            <person name="Ohm R."/>
            <person name="Olson A."/>
            <person name="Spatafora J."/>
            <person name="Veneault-Fourrey C."/>
            <person name="Henrissat B."/>
            <person name="Grigoriev I."/>
            <person name="Martin F."/>
            <person name="Perotto S."/>
        </authorList>
    </citation>
    <scope>NUCLEOTIDE SEQUENCE [LARGE SCALE GENOMIC DNA]</scope>
    <source>
        <strain evidence="8 9">F</strain>
    </source>
</reference>
<evidence type="ECO:0000313" key="8">
    <source>
        <dbReference type="EMBL" id="PMD30140.1"/>
    </source>
</evidence>
<keyword evidence="2" id="KW-0285">Flavoprotein</keyword>
<evidence type="ECO:0000256" key="3">
    <source>
        <dbReference type="ARBA" id="ARBA00022643"/>
    </source>
</evidence>
<organism evidence="8 9">
    <name type="scientific">Hyaloscypha variabilis (strain UAMH 11265 / GT02V1 / F)</name>
    <name type="common">Meliniomyces variabilis</name>
    <dbReference type="NCBI Taxonomy" id="1149755"/>
    <lineage>
        <taxon>Eukaryota</taxon>
        <taxon>Fungi</taxon>
        <taxon>Dikarya</taxon>
        <taxon>Ascomycota</taxon>
        <taxon>Pezizomycotina</taxon>
        <taxon>Leotiomycetes</taxon>
        <taxon>Helotiales</taxon>
        <taxon>Hyaloscyphaceae</taxon>
        <taxon>Hyaloscypha</taxon>
        <taxon>Hyaloscypha variabilis</taxon>
    </lineage>
</organism>
<keyword evidence="9" id="KW-1185">Reference proteome</keyword>
<evidence type="ECO:0000256" key="6">
    <source>
        <dbReference type="SAM" id="MobiDB-lite"/>
    </source>
</evidence>
<evidence type="ECO:0000259" key="7">
    <source>
        <dbReference type="Pfam" id="PF00724"/>
    </source>
</evidence>
<gene>
    <name evidence="8" type="ORF">L207DRAFT_474409</name>
</gene>
<evidence type="ECO:0000256" key="1">
    <source>
        <dbReference type="ARBA" id="ARBA00001917"/>
    </source>
</evidence>
<evidence type="ECO:0000256" key="5">
    <source>
        <dbReference type="ARBA" id="ARBA00023002"/>
    </source>
</evidence>
<dbReference type="GO" id="GO:0010181">
    <property type="term" value="F:FMN binding"/>
    <property type="evidence" value="ECO:0007669"/>
    <property type="project" value="InterPro"/>
</dbReference>
<dbReference type="InterPro" id="IPR044152">
    <property type="entry name" value="YqjM-like"/>
</dbReference>
<dbReference type="SUPFAM" id="SSF51395">
    <property type="entry name" value="FMN-linked oxidoreductases"/>
    <property type="match status" value="1"/>
</dbReference>
<dbReference type="STRING" id="1149755.A0A2J6QV50"/>
<protein>
    <submittedName>
        <fullName evidence="8">Putative NADPH dehydrogenase C23G7.10c</fullName>
    </submittedName>
</protein>
<dbReference type="Proteomes" id="UP000235786">
    <property type="component" value="Unassembled WGS sequence"/>
</dbReference>
<dbReference type="OrthoDB" id="72788at2759"/>
<accession>A0A2J6QV50</accession>
<keyword evidence="4" id="KW-0521">NADP</keyword>